<dbReference type="Proteomes" id="UP000069906">
    <property type="component" value="Chromosome"/>
</dbReference>
<dbReference type="InterPro" id="IPR014729">
    <property type="entry name" value="Rossmann-like_a/b/a_fold"/>
</dbReference>
<evidence type="ECO:0000313" key="5">
    <source>
        <dbReference type="Proteomes" id="UP000069906"/>
    </source>
</evidence>
<dbReference type="CDD" id="cd00293">
    <property type="entry name" value="USP-like"/>
    <property type="match status" value="1"/>
</dbReference>
<feature type="domain" description="UspA" evidence="1">
    <location>
        <begin position="2"/>
        <end position="129"/>
    </location>
</feature>
<dbReference type="OrthoDB" id="193961at2157"/>
<accession>A0A0F7PEQ6</accession>
<reference evidence="2 5" key="1">
    <citation type="journal article" date="2015" name="ISME J.">
        <title>Elemental sulfur and acetate can support life of a novel strictly anaerobic haloarchaeon.</title>
        <authorList>
            <person name="Sorokin D.Y."/>
            <person name="Kublanov I.V."/>
            <person name="Gavrilov S.N."/>
            <person name="Rojo D."/>
            <person name="Roman P."/>
            <person name="Golyshin P.N."/>
            <person name="Slepak V.Z."/>
            <person name="Smedile F."/>
            <person name="Ferrer M."/>
            <person name="Messina E."/>
            <person name="La Cono V."/>
            <person name="Yakimov M.M."/>
        </authorList>
    </citation>
    <scope>NUCLEOTIDE SEQUENCE [LARGE SCALE GENOMIC DNA]</scope>
    <source>
        <strain evidence="2 5">HSR2</strain>
    </source>
</reference>
<evidence type="ECO:0000313" key="3">
    <source>
        <dbReference type="EMBL" id="ALG82202.1"/>
    </source>
</evidence>
<dbReference type="RefSeq" id="WP_050048523.1">
    <property type="nucleotide sequence ID" value="NZ_CP008874.1"/>
</dbReference>
<sequence>MRFVVAYDGTPIAEAALDRAVTLADAIEGDVATVTVVPRHNKEYARGRDWIAEEEPWDEDEIVENLRASVSSIAPEAMFRYRMVERFATRGKIGHILRRSAQELDVDVLVIGSENAGRVFSALTTVTRSVSQGSYDIYVVRDTASISR</sequence>
<dbReference type="HOGENOM" id="CLU_134823_0_0_2"/>
<gene>
    <name evidence="3" type="ORF">HLASA_1309</name>
    <name evidence="2" type="ORF">HLASF_1322</name>
</gene>
<evidence type="ECO:0000259" key="1">
    <source>
        <dbReference type="Pfam" id="PF00582"/>
    </source>
</evidence>
<dbReference type="Proteomes" id="UP000060390">
    <property type="component" value="Chromosome"/>
</dbReference>
<evidence type="ECO:0000313" key="2">
    <source>
        <dbReference type="EMBL" id="AKH97808.1"/>
    </source>
</evidence>
<dbReference type="STRING" id="1604004.HLASA_1309"/>
<dbReference type="EMBL" id="CP011564">
    <property type="protein sequence ID" value="ALG82202.1"/>
    <property type="molecule type" value="Genomic_DNA"/>
</dbReference>
<keyword evidence="5" id="KW-1185">Reference proteome</keyword>
<protein>
    <submittedName>
        <fullName evidence="2">Universal stress family protein</fullName>
    </submittedName>
</protein>
<dbReference type="KEGG" id="hsu:HLASF_1322"/>
<dbReference type="AlphaFoldDB" id="A0A0F7PEQ6"/>
<dbReference type="KEGG" id="hsf:HLASA_1309"/>
<dbReference type="SUPFAM" id="SSF52402">
    <property type="entry name" value="Adenine nucleotide alpha hydrolases-like"/>
    <property type="match status" value="1"/>
</dbReference>
<evidence type="ECO:0000313" key="4">
    <source>
        <dbReference type="Proteomes" id="UP000060390"/>
    </source>
</evidence>
<reference evidence="3 4" key="3">
    <citation type="journal article" date="2016" name="Stand. Genomic Sci.">
        <title>Complete genome sequence of 'Halanaeroarchaeum sulfurireducens' M27-SA2, a sulfur-reducing and acetate-oxidizing haloarchaeon from the deep-sea hypersaline anoxic lake Medee.</title>
        <authorList>
            <person name="Messina E."/>
            <person name="Sorokin D.Y."/>
            <person name="Kublanov I.V."/>
            <person name="Toshchakov S."/>
            <person name="Lopatina A."/>
            <person name="Arcadi E."/>
            <person name="Smedile F."/>
            <person name="La Spada G."/>
            <person name="La Cono V."/>
            <person name="Yakimov M.M."/>
        </authorList>
    </citation>
    <scope>NUCLEOTIDE SEQUENCE [LARGE SCALE GENOMIC DNA]</scope>
    <source>
        <strain evidence="3 4">M27-SA2</strain>
    </source>
</reference>
<dbReference type="InterPro" id="IPR006016">
    <property type="entry name" value="UspA"/>
</dbReference>
<name>A0A0F7PEQ6_9EURY</name>
<dbReference type="Pfam" id="PF00582">
    <property type="entry name" value="Usp"/>
    <property type="match status" value="1"/>
</dbReference>
<dbReference type="Gene3D" id="3.40.50.620">
    <property type="entry name" value="HUPs"/>
    <property type="match status" value="1"/>
</dbReference>
<proteinExistence type="predicted"/>
<dbReference type="GeneID" id="26010654"/>
<dbReference type="EMBL" id="CP008874">
    <property type="protein sequence ID" value="AKH97808.1"/>
    <property type="molecule type" value="Genomic_DNA"/>
</dbReference>
<organism evidence="2 5">
    <name type="scientific">Halanaeroarchaeum sulfurireducens</name>
    <dbReference type="NCBI Taxonomy" id="1604004"/>
    <lineage>
        <taxon>Archaea</taxon>
        <taxon>Methanobacteriati</taxon>
        <taxon>Methanobacteriota</taxon>
        <taxon>Stenosarchaea group</taxon>
        <taxon>Halobacteria</taxon>
        <taxon>Halobacteriales</taxon>
        <taxon>Halobacteriaceae</taxon>
        <taxon>Halanaeroarchaeum</taxon>
    </lineage>
</organism>
<reference evidence="4" key="2">
    <citation type="submission" date="2015-05" db="EMBL/GenBank/DDBJ databases">
        <title>Complete genome sequence of Halanaeroarchaeum sulfurireducens type strain M27-SA2, a sulfate-reducer haloarchaeon from marine anoxic lake Medee.</title>
        <authorList>
            <person name="Messina E."/>
            <person name="Kublanov I.V."/>
            <person name="Toshchakov S."/>
            <person name="Arcadi E."/>
            <person name="La Spada G."/>
            <person name="La Cono V."/>
            <person name="Yakimov M.M."/>
        </authorList>
    </citation>
    <scope>NUCLEOTIDE SEQUENCE [LARGE SCALE GENOMIC DNA]</scope>
    <source>
        <strain evidence="4">M27-SA2</strain>
    </source>
</reference>